<dbReference type="PANTHER" id="PTHR45766:SF6">
    <property type="entry name" value="SWI_SNF-RELATED MATRIX-ASSOCIATED ACTIN-DEPENDENT REGULATOR OF CHROMATIN SUBFAMILY A-LIKE PROTEIN 1"/>
    <property type="match status" value="1"/>
</dbReference>
<feature type="domain" description="Helicase ATP-binding" evidence="2">
    <location>
        <begin position="118"/>
        <end position="286"/>
    </location>
</feature>
<dbReference type="GO" id="GO:0016787">
    <property type="term" value="F:hydrolase activity"/>
    <property type="evidence" value="ECO:0007669"/>
    <property type="project" value="UniProtKB-KW"/>
</dbReference>
<evidence type="ECO:0000313" key="4">
    <source>
        <dbReference type="EMBL" id="ACF09499.1"/>
    </source>
</evidence>
<dbReference type="GO" id="GO:0006281">
    <property type="term" value="P:DNA repair"/>
    <property type="evidence" value="ECO:0007669"/>
    <property type="project" value="TreeGrafter"/>
</dbReference>
<evidence type="ECO:0000259" key="3">
    <source>
        <dbReference type="PROSITE" id="PS51194"/>
    </source>
</evidence>
<proteinExistence type="predicted"/>
<keyword evidence="4" id="KW-0067">ATP-binding</keyword>
<dbReference type="Gene3D" id="3.40.50.10810">
    <property type="entry name" value="Tandem AAA-ATPase domain"/>
    <property type="match status" value="1"/>
</dbReference>
<sequence>MKTFGTLEYVLDKYSGTWAWKVTGARAVMMASKIIQETWYGDGPNEAIVPDNPNNVKHLKWIMDSYPLEILSKSIWQRKITPKILSKPIQTKTEKLSKVTPAKQFRGKLLNFQKEGLDFLLKSTGNALLADEMGLGKTVQTLAYIASEKQSSPTLVIAPLVTLNNWQREIGKFMKKKSRNGRIIEDGIPTSTMIRKGKQEPLGDFDFYIINYEMLRKRFNDLSKLNIRTLVCDEVQHLRSKTTQKYAAVKKIAAMKSVKYRVGLSGTPIYNRGSEIWPIVDILKPGLLGNFKEFCEYFCYLDEKGKAIVVPSKRNGLRHLLTDHIMLRRKKSDVLKELKAKVRYTEIIDADANYYQDELNKIWSKLENEQKTAETEFLKHASYQRAIQSERQAAGVAKLPSIIEFVKNIMEIEESVVVFCHHKAIHRLLHESLQEFHPSSIIGGQTDKDRQANIDRFQNGDTKLMIAGLRAGNLGINLTRAKYVIFGELDWSPAIHRQAEDRLHRIGQKNTVFAYYLIGNGTLDEHVANILVDKSYEIDTIMDEVHESFENKEKAKLILAQIHDKVRSKQP</sequence>
<dbReference type="PROSITE" id="PS51192">
    <property type="entry name" value="HELICASE_ATP_BIND_1"/>
    <property type="match status" value="1"/>
</dbReference>
<dbReference type="Gene3D" id="3.40.50.300">
    <property type="entry name" value="P-loop containing nucleotide triphosphate hydrolases"/>
    <property type="match status" value="1"/>
</dbReference>
<reference evidence="4" key="2">
    <citation type="submission" date="2008-05" db="EMBL/GenBank/DDBJ databases">
        <authorList>
            <person name="Martin-Cuadrado A.-B."/>
            <person name="Rodriguez-Valera F."/>
            <person name="Moreira D."/>
            <person name="Alba J.-C."/>
            <person name="Ivars-Martinez E."/>
            <person name="Henn M.R."/>
            <person name="Talla E."/>
            <person name="Lopez-Garcia P."/>
        </authorList>
    </citation>
    <scope>NUCLEOTIDE SEQUENCE</scope>
</reference>
<keyword evidence="4" id="KW-0347">Helicase</keyword>
<feature type="domain" description="Helicase C-terminal" evidence="3">
    <location>
        <begin position="404"/>
        <end position="553"/>
    </location>
</feature>
<dbReference type="SMART" id="SM00490">
    <property type="entry name" value="HELICc"/>
    <property type="match status" value="1"/>
</dbReference>
<dbReference type="InterPro" id="IPR014001">
    <property type="entry name" value="Helicase_ATP-bd"/>
</dbReference>
<protein>
    <submittedName>
        <fullName evidence="4">Helicase SNF2/RAD54 family</fullName>
    </submittedName>
</protein>
<accession>B3V5C5</accession>
<dbReference type="Pfam" id="PF00176">
    <property type="entry name" value="SNF2-rel_dom"/>
    <property type="match status" value="1"/>
</dbReference>
<dbReference type="InterPro" id="IPR038718">
    <property type="entry name" value="SNF2-like_sf"/>
</dbReference>
<evidence type="ECO:0000259" key="2">
    <source>
        <dbReference type="PROSITE" id="PS51192"/>
    </source>
</evidence>
<dbReference type="Pfam" id="PF00271">
    <property type="entry name" value="Helicase_C"/>
    <property type="match status" value="1"/>
</dbReference>
<dbReference type="GO" id="GO:0004386">
    <property type="term" value="F:helicase activity"/>
    <property type="evidence" value="ECO:0007669"/>
    <property type="project" value="UniProtKB-KW"/>
</dbReference>
<organism evidence="4">
    <name type="scientific">uncultured marine crenarchaeote SAT1000-23-F7</name>
    <dbReference type="NCBI Taxonomy" id="526690"/>
    <lineage>
        <taxon>Archaea</taxon>
        <taxon>Nitrososphaerota</taxon>
        <taxon>Nitrososphaeria</taxon>
        <taxon>Nitrosopumilales</taxon>
        <taxon>environmental samples</taxon>
    </lineage>
</organism>
<reference evidence="4" key="1">
    <citation type="journal article" date="2008" name="ISME J.">
        <title>Hindsight in the relative abundance, metabolic potential and genome dynamics of uncultivated marine archaea from comparative metagenomic analyses of bathypelagic plankton of different oceanic regions.</title>
        <authorList>
            <person name="Martin-Cuadrado A.B."/>
            <person name="Rodriguez-Valera F."/>
            <person name="Moreira D."/>
            <person name="Alba J.C."/>
            <person name="Ivars-Martinez E."/>
            <person name="Henn M.R."/>
            <person name="Talla E."/>
            <person name="Lopez-Garcia P."/>
        </authorList>
    </citation>
    <scope>NUCLEOTIDE SEQUENCE</scope>
</reference>
<dbReference type="EMBL" id="EU686615">
    <property type="protein sequence ID" value="ACF09499.1"/>
    <property type="molecule type" value="Genomic_DNA"/>
</dbReference>
<dbReference type="GO" id="GO:0005524">
    <property type="term" value="F:ATP binding"/>
    <property type="evidence" value="ECO:0007669"/>
    <property type="project" value="InterPro"/>
</dbReference>
<dbReference type="InterPro" id="IPR027417">
    <property type="entry name" value="P-loop_NTPase"/>
</dbReference>
<dbReference type="CDD" id="cd18793">
    <property type="entry name" value="SF2_C_SNF"/>
    <property type="match status" value="1"/>
</dbReference>
<dbReference type="SUPFAM" id="SSF52540">
    <property type="entry name" value="P-loop containing nucleoside triphosphate hydrolases"/>
    <property type="match status" value="2"/>
</dbReference>
<dbReference type="InterPro" id="IPR049730">
    <property type="entry name" value="SNF2/RAD54-like_C"/>
</dbReference>
<dbReference type="InterPro" id="IPR001650">
    <property type="entry name" value="Helicase_C-like"/>
</dbReference>
<dbReference type="AlphaFoldDB" id="B3V5C5"/>
<name>B3V5C5_9ARCH</name>
<dbReference type="GO" id="GO:0031297">
    <property type="term" value="P:replication fork processing"/>
    <property type="evidence" value="ECO:0007669"/>
    <property type="project" value="TreeGrafter"/>
</dbReference>
<dbReference type="InterPro" id="IPR000330">
    <property type="entry name" value="SNF2_N"/>
</dbReference>
<keyword evidence="4" id="KW-0547">Nucleotide-binding</keyword>
<keyword evidence="1" id="KW-0378">Hydrolase</keyword>
<dbReference type="PANTHER" id="PTHR45766">
    <property type="entry name" value="DNA ANNEALING HELICASE AND ENDONUCLEASE ZRANB3 FAMILY MEMBER"/>
    <property type="match status" value="1"/>
</dbReference>
<evidence type="ECO:0000256" key="1">
    <source>
        <dbReference type="ARBA" id="ARBA00022801"/>
    </source>
</evidence>
<dbReference type="SMART" id="SM00487">
    <property type="entry name" value="DEXDc"/>
    <property type="match status" value="1"/>
</dbReference>
<dbReference type="PROSITE" id="PS51194">
    <property type="entry name" value="HELICASE_CTER"/>
    <property type="match status" value="1"/>
</dbReference>
<dbReference type="GO" id="GO:0140097">
    <property type="term" value="F:catalytic activity, acting on DNA"/>
    <property type="evidence" value="ECO:0007669"/>
    <property type="project" value="UniProtKB-ARBA"/>
</dbReference>